<sequence length="336" mass="37582">MCWTIIPDFVTKGLRLQFSDRYFPKRSCLSILQAYLIITGFTLCGCMKSACDVRRLPSHVRITERGSVLKIYCPVGLRPFEVDPTGVVIPSRGRFARYMCIDGQYQRIHLNGTDKNVFLCADQQSNNCPGLKTLSTNVSVQMHQGIARVDFIFNRTFVILYCVHGMWHNLNGLELPVGYLVETGTSPFNQSSLRNPITSGHCSLHSSPRESTHAPDVAYNSPPGLASNVSHKRTHPERSIFKKTSGPVTSVCVCCTTEEVLAHNLSESEISVGNENRTARVCSLTVQLVLMGLLSALSLLSFLAFLLVYKRHANLIRRVQFGVLRELQKHEPRIDV</sequence>
<gene>
    <name evidence="1" type="ORF">CSKR_103322</name>
</gene>
<protein>
    <submittedName>
        <fullName evidence="1">Uncharacterized protein</fullName>
    </submittedName>
</protein>
<dbReference type="OrthoDB" id="6237929at2759"/>
<reference evidence="1 2" key="2">
    <citation type="journal article" date="2021" name="Genomics">
        <title>High-quality reference genome for Clonorchis sinensis.</title>
        <authorList>
            <person name="Young N.D."/>
            <person name="Stroehlein A.J."/>
            <person name="Kinkar L."/>
            <person name="Wang T."/>
            <person name="Sohn W.M."/>
            <person name="Chang B.C.H."/>
            <person name="Kaur P."/>
            <person name="Weisz D."/>
            <person name="Dudchenko O."/>
            <person name="Aiden E.L."/>
            <person name="Korhonen P.K."/>
            <person name="Gasser R.B."/>
        </authorList>
    </citation>
    <scope>NUCLEOTIDE SEQUENCE [LARGE SCALE GENOMIC DNA]</scope>
    <source>
        <strain evidence="1">Cs-k2</strain>
    </source>
</reference>
<dbReference type="Proteomes" id="UP000286415">
    <property type="component" value="Unassembled WGS sequence"/>
</dbReference>
<name>A0A3R7JQY7_CLOSI</name>
<dbReference type="InParanoid" id="A0A3R7JQY7"/>
<evidence type="ECO:0000313" key="2">
    <source>
        <dbReference type="Proteomes" id="UP000286415"/>
    </source>
</evidence>
<evidence type="ECO:0000313" key="1">
    <source>
        <dbReference type="EMBL" id="KAG5452518.1"/>
    </source>
</evidence>
<accession>A0A3R7JQY7</accession>
<dbReference type="EMBL" id="NIRI02000042">
    <property type="protein sequence ID" value="KAG5452518.1"/>
    <property type="molecule type" value="Genomic_DNA"/>
</dbReference>
<proteinExistence type="predicted"/>
<keyword evidence="2" id="KW-1185">Reference proteome</keyword>
<reference evidence="1 2" key="1">
    <citation type="journal article" date="2018" name="Biotechnol. Adv.">
        <title>Improved genomic resources and new bioinformatic workflow for the carcinogenic parasite Clonorchis sinensis: Biotechnological implications.</title>
        <authorList>
            <person name="Wang D."/>
            <person name="Korhonen P.K."/>
            <person name="Gasser R.B."/>
            <person name="Young N.D."/>
        </authorList>
    </citation>
    <scope>NUCLEOTIDE SEQUENCE [LARGE SCALE GENOMIC DNA]</scope>
    <source>
        <strain evidence="1">Cs-k2</strain>
    </source>
</reference>
<organism evidence="1 2">
    <name type="scientific">Clonorchis sinensis</name>
    <name type="common">Chinese liver fluke</name>
    <dbReference type="NCBI Taxonomy" id="79923"/>
    <lineage>
        <taxon>Eukaryota</taxon>
        <taxon>Metazoa</taxon>
        <taxon>Spiralia</taxon>
        <taxon>Lophotrochozoa</taxon>
        <taxon>Platyhelminthes</taxon>
        <taxon>Trematoda</taxon>
        <taxon>Digenea</taxon>
        <taxon>Opisthorchiida</taxon>
        <taxon>Opisthorchiata</taxon>
        <taxon>Opisthorchiidae</taxon>
        <taxon>Clonorchis</taxon>
    </lineage>
</organism>
<dbReference type="AlphaFoldDB" id="A0A3R7JQY7"/>
<comment type="caution">
    <text evidence="1">The sequence shown here is derived from an EMBL/GenBank/DDBJ whole genome shotgun (WGS) entry which is preliminary data.</text>
</comment>